<evidence type="ECO:0000259" key="1">
    <source>
        <dbReference type="PROSITE" id="PS51286"/>
    </source>
</evidence>
<reference evidence="2" key="1">
    <citation type="journal article" date="2023" name="IScience">
        <title>Live-bearing cockroach genome reveals convergent evolutionary mechanisms linked to viviparity in insects and beyond.</title>
        <authorList>
            <person name="Fouks B."/>
            <person name="Harrison M.C."/>
            <person name="Mikhailova A.A."/>
            <person name="Marchal E."/>
            <person name="English S."/>
            <person name="Carruthers M."/>
            <person name="Jennings E.C."/>
            <person name="Chiamaka E.L."/>
            <person name="Frigard R.A."/>
            <person name="Pippel M."/>
            <person name="Attardo G.M."/>
            <person name="Benoit J.B."/>
            <person name="Bornberg-Bauer E."/>
            <person name="Tobe S.S."/>
        </authorList>
    </citation>
    <scope>NUCLEOTIDE SEQUENCE</scope>
    <source>
        <strain evidence="2">Stay&amp;Tobe</strain>
    </source>
</reference>
<proteinExistence type="predicted"/>
<protein>
    <recommendedName>
        <fullName evidence="1">RAP domain-containing protein</fullName>
    </recommendedName>
</protein>
<accession>A0AAD7ZWQ4</accession>
<name>A0AAD7ZWQ4_DIPPU</name>
<feature type="domain" description="RAP" evidence="1">
    <location>
        <begin position="592"/>
        <end position="649"/>
    </location>
</feature>
<keyword evidence="3" id="KW-1185">Reference proteome</keyword>
<gene>
    <name evidence="2" type="ORF">L9F63_018521</name>
</gene>
<dbReference type="Proteomes" id="UP001233999">
    <property type="component" value="Unassembled WGS sequence"/>
</dbReference>
<evidence type="ECO:0000313" key="3">
    <source>
        <dbReference type="Proteomes" id="UP001233999"/>
    </source>
</evidence>
<dbReference type="Pfam" id="PF08373">
    <property type="entry name" value="RAP"/>
    <property type="match status" value="1"/>
</dbReference>
<comment type="caution">
    <text evidence="2">The sequence shown here is derived from an EMBL/GenBank/DDBJ whole genome shotgun (WGS) entry which is preliminary data.</text>
</comment>
<sequence>MFKILTSLFPKCKGNLLLNRLCAYDKHNYVNYSASPLFTFNKEFHKSSFEFAKHFVENENKYAYSVLKEIDVYRGTLGYTHLMDEYTLSDQEFNDLCCVDWCNESAESIYLGFKKLSFYSSKNPQTISDEKFNGIVKAIVEKCAQLKDEDLIDILACLRKWSPTVSVNSSNFVNLWKAVDDQCVSRISEWDRNKVLYVADYWYLLNLSSFSEYMWRTIIRLTRRAHNLTPAQLVQCMFYVNARRKFPDIVTMYDIEYSLEKCHDQLSIEEIAIIAMGFFKSKKAISNQNLVIGLMREVMNNIDSIHEIALTALLKVIRYSLVPTSGDSLLPFLDKLTNQVDRLSLMACTHVALIGTNIHVFHKDTIDKIVNRFYNEIKSCRLKDLERVSFALSLYNYKHDKVPSIYDLLAEEICNSDRLEEIEKHPKCLPCCLNYLSQNGIYLEQEISKVFTKEFLVNAYGRNKHKIGREILNLDCSVELECPNYTGNRLDTKTRDYLAKIYTDHIWEYEDLLNRKLNSSNKILLEVYLAAIAVLGSEKKVHLGHLVPHRERADIIYGLNEDGTAVDIPLSFRSLKIGMCKKPPDVPNTRWYCIIIGGWNTLVRNTNEPVGSLVSKIRQLHILDYNTILVPWYEWRLLPAEEQQNYLHSKIYGDLEGRAKIVSH</sequence>
<organism evidence="2 3">
    <name type="scientific">Diploptera punctata</name>
    <name type="common">Pacific beetle cockroach</name>
    <dbReference type="NCBI Taxonomy" id="6984"/>
    <lineage>
        <taxon>Eukaryota</taxon>
        <taxon>Metazoa</taxon>
        <taxon>Ecdysozoa</taxon>
        <taxon>Arthropoda</taxon>
        <taxon>Hexapoda</taxon>
        <taxon>Insecta</taxon>
        <taxon>Pterygota</taxon>
        <taxon>Neoptera</taxon>
        <taxon>Polyneoptera</taxon>
        <taxon>Dictyoptera</taxon>
        <taxon>Blattodea</taxon>
        <taxon>Blaberoidea</taxon>
        <taxon>Blaberidae</taxon>
        <taxon>Diplopterinae</taxon>
        <taxon>Diploptera</taxon>
    </lineage>
</organism>
<evidence type="ECO:0000313" key="2">
    <source>
        <dbReference type="EMBL" id="KAJ9588112.1"/>
    </source>
</evidence>
<dbReference type="InterPro" id="IPR013584">
    <property type="entry name" value="RAP"/>
</dbReference>
<dbReference type="PROSITE" id="PS51286">
    <property type="entry name" value="RAP"/>
    <property type="match status" value="1"/>
</dbReference>
<dbReference type="EMBL" id="JASPKZ010005711">
    <property type="protein sequence ID" value="KAJ9588112.1"/>
    <property type="molecule type" value="Genomic_DNA"/>
</dbReference>
<reference evidence="2" key="2">
    <citation type="submission" date="2023-05" db="EMBL/GenBank/DDBJ databases">
        <authorList>
            <person name="Fouks B."/>
        </authorList>
    </citation>
    <scope>NUCLEOTIDE SEQUENCE</scope>
    <source>
        <strain evidence="2">Stay&amp;Tobe</strain>
        <tissue evidence="2">Testes</tissue>
    </source>
</reference>
<dbReference type="SMART" id="SM00952">
    <property type="entry name" value="RAP"/>
    <property type="match status" value="1"/>
</dbReference>
<dbReference type="AlphaFoldDB" id="A0AAD7ZWQ4"/>